<evidence type="ECO:0000256" key="2">
    <source>
        <dbReference type="ARBA" id="ARBA00022801"/>
    </source>
</evidence>
<accession>A0A7T8GPU4</accession>
<protein>
    <submittedName>
        <fullName evidence="5">Phosphodiesterase</fullName>
    </submittedName>
</protein>
<evidence type="ECO:0000259" key="4">
    <source>
        <dbReference type="PROSITE" id="PS51845"/>
    </source>
</evidence>
<keyword evidence="2" id="KW-0378">Hydrolase</keyword>
<dbReference type="InterPro" id="IPR036971">
    <property type="entry name" value="PDEase_catalytic_dom_sf"/>
</dbReference>
<feature type="domain" description="PDEase" evidence="4">
    <location>
        <begin position="1"/>
        <end position="200"/>
    </location>
</feature>
<sequence length="205" mass="23421">MFVMLERTGWKTEFLTDSPLSALYENSILENYHIERTLYLLNHPHNNILKNLSDATHLITQRILDTDLALYFKEAPRIKKASFSGQERLPENKPLVMSALMTAADLNMASKPWEVYSQVSGLLAQEFWAQGDMERDLGLVPEPLMDRELSHLFPNMQIDFLDKVCIPVMEIVSRFHSGLSPLVNNAMQNKEKWVALACCSEAPEP</sequence>
<dbReference type="GO" id="GO:0007165">
    <property type="term" value="P:signal transduction"/>
    <property type="evidence" value="ECO:0007669"/>
    <property type="project" value="InterPro"/>
</dbReference>
<dbReference type="AlphaFoldDB" id="A0A7T8GPU4"/>
<dbReference type="GO" id="GO:0004114">
    <property type="term" value="F:3',5'-cyclic-nucleotide phosphodiesterase activity"/>
    <property type="evidence" value="ECO:0007669"/>
    <property type="project" value="InterPro"/>
</dbReference>
<dbReference type="InterPro" id="IPR002073">
    <property type="entry name" value="PDEase_catalytic_dom"/>
</dbReference>
<dbReference type="OrthoDB" id="295473at2759"/>
<dbReference type="Proteomes" id="UP000595437">
    <property type="component" value="Chromosome 18"/>
</dbReference>
<proteinExistence type="predicted"/>
<dbReference type="PRINTS" id="PR00387">
    <property type="entry name" value="PDIESTERASE1"/>
</dbReference>
<dbReference type="EMBL" id="CP045907">
    <property type="protein sequence ID" value="QQP35527.1"/>
    <property type="molecule type" value="Genomic_DNA"/>
</dbReference>
<gene>
    <name evidence="5" type="ORF">FKW44_023779</name>
</gene>
<dbReference type="InterPro" id="IPR023088">
    <property type="entry name" value="PDEase"/>
</dbReference>
<keyword evidence="6" id="KW-1185">Reference proteome</keyword>
<evidence type="ECO:0000256" key="3">
    <source>
        <dbReference type="PIRSR" id="PIRSR623088-3"/>
    </source>
</evidence>
<keyword evidence="1 3" id="KW-0479">Metal-binding</keyword>
<dbReference type="PANTHER" id="PTHR11347">
    <property type="entry name" value="CYCLIC NUCLEOTIDE PHOSPHODIESTERASE"/>
    <property type="match status" value="1"/>
</dbReference>
<evidence type="ECO:0000313" key="6">
    <source>
        <dbReference type="Proteomes" id="UP000595437"/>
    </source>
</evidence>
<name>A0A7T8GPU4_CALRO</name>
<dbReference type="SUPFAM" id="SSF109604">
    <property type="entry name" value="HD-domain/PDEase-like"/>
    <property type="match status" value="1"/>
</dbReference>
<evidence type="ECO:0000313" key="5">
    <source>
        <dbReference type="EMBL" id="QQP35527.1"/>
    </source>
</evidence>
<organism evidence="5 6">
    <name type="scientific">Caligus rogercresseyi</name>
    <name type="common">Sea louse</name>
    <dbReference type="NCBI Taxonomy" id="217165"/>
    <lineage>
        <taxon>Eukaryota</taxon>
        <taxon>Metazoa</taxon>
        <taxon>Ecdysozoa</taxon>
        <taxon>Arthropoda</taxon>
        <taxon>Crustacea</taxon>
        <taxon>Multicrustacea</taxon>
        <taxon>Hexanauplia</taxon>
        <taxon>Copepoda</taxon>
        <taxon>Siphonostomatoida</taxon>
        <taxon>Caligidae</taxon>
        <taxon>Caligus</taxon>
    </lineage>
</organism>
<dbReference type="Gene3D" id="1.10.1300.10">
    <property type="entry name" value="3'5'-cyclic nucleotide phosphodiesterase, catalytic domain"/>
    <property type="match status" value="1"/>
</dbReference>
<feature type="binding site" evidence="3">
    <location>
        <position position="105"/>
    </location>
    <ligand>
        <name>Zn(2+)</name>
        <dbReference type="ChEBI" id="CHEBI:29105"/>
        <label>1</label>
    </ligand>
</feature>
<dbReference type="PROSITE" id="PS51845">
    <property type="entry name" value="PDEASE_I_2"/>
    <property type="match status" value="1"/>
</dbReference>
<evidence type="ECO:0000256" key="1">
    <source>
        <dbReference type="ARBA" id="ARBA00022723"/>
    </source>
</evidence>
<dbReference type="GO" id="GO:0046872">
    <property type="term" value="F:metal ion binding"/>
    <property type="evidence" value="ECO:0007669"/>
    <property type="project" value="UniProtKB-KW"/>
</dbReference>
<reference evidence="6" key="1">
    <citation type="submission" date="2021-01" db="EMBL/GenBank/DDBJ databases">
        <title>Caligus Genome Assembly.</title>
        <authorList>
            <person name="Gallardo-Escarate C."/>
        </authorList>
    </citation>
    <scope>NUCLEOTIDE SEQUENCE [LARGE SCALE GENOMIC DNA]</scope>
</reference>
<dbReference type="Pfam" id="PF00233">
    <property type="entry name" value="PDEase_I"/>
    <property type="match status" value="1"/>
</dbReference>